<dbReference type="PROSITE" id="PS50088">
    <property type="entry name" value="ANK_REPEAT"/>
    <property type="match status" value="1"/>
</dbReference>
<dbReference type="SUPFAM" id="SSF48403">
    <property type="entry name" value="Ankyrin repeat"/>
    <property type="match status" value="1"/>
</dbReference>
<dbReference type="AlphaFoldDB" id="A0AAN6QCC4"/>
<keyword evidence="5" id="KW-1185">Reference proteome</keyword>
<dbReference type="GeneID" id="89934005"/>
<protein>
    <submittedName>
        <fullName evidence="4">Ankyrin</fullName>
    </submittedName>
</protein>
<dbReference type="InterPro" id="IPR050745">
    <property type="entry name" value="Multifunctional_regulatory"/>
</dbReference>
<evidence type="ECO:0000313" key="5">
    <source>
        <dbReference type="Proteomes" id="UP001302812"/>
    </source>
</evidence>
<dbReference type="Proteomes" id="UP001302812">
    <property type="component" value="Unassembled WGS sequence"/>
</dbReference>
<proteinExistence type="predicted"/>
<organism evidence="4 5">
    <name type="scientific">Canariomyces notabilis</name>
    <dbReference type="NCBI Taxonomy" id="2074819"/>
    <lineage>
        <taxon>Eukaryota</taxon>
        <taxon>Fungi</taxon>
        <taxon>Dikarya</taxon>
        <taxon>Ascomycota</taxon>
        <taxon>Pezizomycotina</taxon>
        <taxon>Sordariomycetes</taxon>
        <taxon>Sordariomycetidae</taxon>
        <taxon>Sordariales</taxon>
        <taxon>Chaetomiaceae</taxon>
        <taxon>Canariomyces</taxon>
    </lineage>
</organism>
<dbReference type="PROSITE" id="PS50297">
    <property type="entry name" value="ANK_REP_REGION"/>
    <property type="match status" value="1"/>
</dbReference>
<dbReference type="PANTHER" id="PTHR24189">
    <property type="entry name" value="MYOTROPHIN"/>
    <property type="match status" value="1"/>
</dbReference>
<dbReference type="Gene3D" id="1.25.40.20">
    <property type="entry name" value="Ankyrin repeat-containing domain"/>
    <property type="match status" value="3"/>
</dbReference>
<accession>A0AAN6QCC4</accession>
<dbReference type="SMART" id="SM00248">
    <property type="entry name" value="ANK"/>
    <property type="match status" value="4"/>
</dbReference>
<reference evidence="4" key="1">
    <citation type="journal article" date="2023" name="Mol. Phylogenet. Evol.">
        <title>Genome-scale phylogeny and comparative genomics of the fungal order Sordariales.</title>
        <authorList>
            <person name="Hensen N."/>
            <person name="Bonometti L."/>
            <person name="Westerberg I."/>
            <person name="Brannstrom I.O."/>
            <person name="Guillou S."/>
            <person name="Cros-Aarteil S."/>
            <person name="Calhoun S."/>
            <person name="Haridas S."/>
            <person name="Kuo A."/>
            <person name="Mondo S."/>
            <person name="Pangilinan J."/>
            <person name="Riley R."/>
            <person name="LaButti K."/>
            <person name="Andreopoulos B."/>
            <person name="Lipzen A."/>
            <person name="Chen C."/>
            <person name="Yan M."/>
            <person name="Daum C."/>
            <person name="Ng V."/>
            <person name="Clum A."/>
            <person name="Steindorff A."/>
            <person name="Ohm R.A."/>
            <person name="Martin F."/>
            <person name="Silar P."/>
            <person name="Natvig D.O."/>
            <person name="Lalanne C."/>
            <person name="Gautier V."/>
            <person name="Ament-Velasquez S.L."/>
            <person name="Kruys A."/>
            <person name="Hutchinson M.I."/>
            <person name="Powell A.J."/>
            <person name="Barry K."/>
            <person name="Miller A.N."/>
            <person name="Grigoriev I.V."/>
            <person name="Debuchy R."/>
            <person name="Gladieux P."/>
            <person name="Hiltunen Thoren M."/>
            <person name="Johannesson H."/>
        </authorList>
    </citation>
    <scope>NUCLEOTIDE SEQUENCE</scope>
    <source>
        <strain evidence="4">CBS 508.74</strain>
    </source>
</reference>
<evidence type="ECO:0000313" key="4">
    <source>
        <dbReference type="EMBL" id="KAK4107529.1"/>
    </source>
</evidence>
<dbReference type="EMBL" id="MU853372">
    <property type="protein sequence ID" value="KAK4107529.1"/>
    <property type="molecule type" value="Genomic_DNA"/>
</dbReference>
<name>A0AAN6QCC4_9PEZI</name>
<comment type="caution">
    <text evidence="4">The sequence shown here is derived from an EMBL/GenBank/DDBJ whole genome shotgun (WGS) entry which is preliminary data.</text>
</comment>
<dbReference type="RefSeq" id="XP_064665099.1">
    <property type="nucleotide sequence ID" value="XM_064809881.1"/>
</dbReference>
<sequence>MVRKLIQAGADVNKPTWHFPHMETYETEVGAGSLGVETSSVAMQLARIYEKAHASSRARHEMLWEDTTALSKAIQSNKTEIVRLLLASGANLYPQCIYHAAESADLDLLRLVLSHQSASLIDINSLAGELGTPLQAAVMRKHGANEICSLLIQYGADIVVRANEGKSSLQPIVGIVARVLLDALDMVIKRGLIHDETATSTASLPARFTILHLAACFRNRAILQRLLRTRAKAFINYQDAFGSTPLHLAALSFDDAFWAVGEVTHGGVHHSWRDLDHLRDSDTSIAQYLVEHGARGDILDFSGTTALKISLRSVELARVIFAASPNHNIPGRKWRSLYTDFSRQERDGPQAEPKLIRFSASHFGLISKSELFQILAPGATRFLALRLGRLLEGALSNLYWTNEISLSVPPQGVPVQLVAPDHDLR</sequence>
<evidence type="ECO:0000256" key="1">
    <source>
        <dbReference type="ARBA" id="ARBA00022737"/>
    </source>
</evidence>
<dbReference type="InterPro" id="IPR002110">
    <property type="entry name" value="Ankyrin_rpt"/>
</dbReference>
<dbReference type="PANTHER" id="PTHR24189:SF50">
    <property type="entry name" value="ANKYRIN REPEAT AND SOCS BOX PROTEIN 2"/>
    <property type="match status" value="1"/>
</dbReference>
<evidence type="ECO:0000256" key="2">
    <source>
        <dbReference type="ARBA" id="ARBA00023043"/>
    </source>
</evidence>
<gene>
    <name evidence="4" type="ORF">N656DRAFT_506571</name>
</gene>
<feature type="repeat" description="ANK" evidence="3">
    <location>
        <begin position="65"/>
        <end position="92"/>
    </location>
</feature>
<reference evidence="4" key="2">
    <citation type="submission" date="2023-05" db="EMBL/GenBank/DDBJ databases">
        <authorList>
            <consortium name="Lawrence Berkeley National Laboratory"/>
            <person name="Steindorff A."/>
            <person name="Hensen N."/>
            <person name="Bonometti L."/>
            <person name="Westerberg I."/>
            <person name="Brannstrom I.O."/>
            <person name="Guillou S."/>
            <person name="Cros-Aarteil S."/>
            <person name="Calhoun S."/>
            <person name="Haridas S."/>
            <person name="Kuo A."/>
            <person name="Mondo S."/>
            <person name="Pangilinan J."/>
            <person name="Riley R."/>
            <person name="Labutti K."/>
            <person name="Andreopoulos B."/>
            <person name="Lipzen A."/>
            <person name="Chen C."/>
            <person name="Yanf M."/>
            <person name="Daum C."/>
            <person name="Ng V."/>
            <person name="Clum A."/>
            <person name="Ohm R."/>
            <person name="Martin F."/>
            <person name="Silar P."/>
            <person name="Natvig D."/>
            <person name="Lalanne C."/>
            <person name="Gautier V."/>
            <person name="Ament-Velasquez S.L."/>
            <person name="Kruys A."/>
            <person name="Hutchinson M.I."/>
            <person name="Powell A.J."/>
            <person name="Barry K."/>
            <person name="Miller A.N."/>
            <person name="Grigoriev I.V."/>
            <person name="Debuchy R."/>
            <person name="Gladieux P."/>
            <person name="Thoren M.H."/>
            <person name="Johannesson H."/>
        </authorList>
    </citation>
    <scope>NUCLEOTIDE SEQUENCE</scope>
    <source>
        <strain evidence="4">CBS 508.74</strain>
    </source>
</reference>
<dbReference type="InterPro" id="IPR036770">
    <property type="entry name" value="Ankyrin_rpt-contain_sf"/>
</dbReference>
<keyword evidence="2 3" id="KW-0040">ANK repeat</keyword>
<dbReference type="Pfam" id="PF12796">
    <property type="entry name" value="Ank_2"/>
    <property type="match status" value="1"/>
</dbReference>
<evidence type="ECO:0000256" key="3">
    <source>
        <dbReference type="PROSITE-ProRule" id="PRU00023"/>
    </source>
</evidence>
<keyword evidence="1" id="KW-0677">Repeat</keyword>